<dbReference type="GO" id="GO:0016491">
    <property type="term" value="F:oxidoreductase activity"/>
    <property type="evidence" value="ECO:0007669"/>
    <property type="project" value="InterPro"/>
</dbReference>
<dbReference type="Proteomes" id="UP001050691">
    <property type="component" value="Unassembled WGS sequence"/>
</dbReference>
<organism evidence="2 3">
    <name type="scientific">Clathrus columnatus</name>
    <dbReference type="NCBI Taxonomy" id="1419009"/>
    <lineage>
        <taxon>Eukaryota</taxon>
        <taxon>Fungi</taxon>
        <taxon>Dikarya</taxon>
        <taxon>Basidiomycota</taxon>
        <taxon>Agaricomycotina</taxon>
        <taxon>Agaricomycetes</taxon>
        <taxon>Phallomycetidae</taxon>
        <taxon>Phallales</taxon>
        <taxon>Clathraceae</taxon>
        <taxon>Clathrus</taxon>
    </lineage>
</organism>
<evidence type="ECO:0000313" key="2">
    <source>
        <dbReference type="EMBL" id="GJJ15185.1"/>
    </source>
</evidence>
<dbReference type="InterPro" id="IPR018170">
    <property type="entry name" value="Aldo/ket_reductase_CS"/>
</dbReference>
<dbReference type="InterPro" id="IPR023210">
    <property type="entry name" value="NADP_OxRdtase_dom"/>
</dbReference>
<dbReference type="Gene3D" id="3.20.20.100">
    <property type="entry name" value="NADP-dependent oxidoreductase domain"/>
    <property type="match status" value="1"/>
</dbReference>
<evidence type="ECO:0000313" key="3">
    <source>
        <dbReference type="Proteomes" id="UP001050691"/>
    </source>
</evidence>
<dbReference type="PROSITE" id="PS00063">
    <property type="entry name" value="ALDOKETO_REDUCTASE_3"/>
    <property type="match status" value="1"/>
</dbReference>
<reference evidence="2" key="1">
    <citation type="submission" date="2021-10" db="EMBL/GenBank/DDBJ databases">
        <title>De novo Genome Assembly of Clathrus columnatus (Basidiomycota, Fungi) Using Illumina and Nanopore Sequence Data.</title>
        <authorList>
            <person name="Ogiso-Tanaka E."/>
            <person name="Itagaki H."/>
            <person name="Hosoya T."/>
            <person name="Hosaka K."/>
        </authorList>
    </citation>
    <scope>NUCLEOTIDE SEQUENCE</scope>
    <source>
        <strain evidence="2">MO-923</strain>
    </source>
</reference>
<keyword evidence="3" id="KW-1185">Reference proteome</keyword>
<feature type="domain" description="NADP-dependent oxidoreductase" evidence="1">
    <location>
        <begin position="18"/>
        <end position="293"/>
    </location>
</feature>
<dbReference type="InterPro" id="IPR036812">
    <property type="entry name" value="NAD(P)_OxRdtase_dom_sf"/>
</dbReference>
<name>A0AAV5AQV8_9AGAM</name>
<dbReference type="CDD" id="cd19071">
    <property type="entry name" value="AKR_AKR1-5-like"/>
    <property type="match status" value="1"/>
</dbReference>
<evidence type="ECO:0000259" key="1">
    <source>
        <dbReference type="Pfam" id="PF00248"/>
    </source>
</evidence>
<gene>
    <name evidence="2" type="ORF">Clacol_009461</name>
</gene>
<dbReference type="EMBL" id="BPWL01000010">
    <property type="protein sequence ID" value="GJJ15185.1"/>
    <property type="molecule type" value="Genomic_DNA"/>
</dbReference>
<dbReference type="AlphaFoldDB" id="A0AAV5AQV8"/>
<sequence>MPIVKDLILNTGAKMPVLGLGTWRSSPGEVSRAVEIAIKAGYRHIDTAAAYCERFRYLSDKADNEKEVGDGLQAGLKATGLAREDIFLTTKLANDTHDDPWKALQASLKDLQTDYLDLWLMHWPAPMNPGHKGANKSLDWLDTWKKMEEIYQAHPELIKAIGVSNVYGGILERLYKHATVTPAINQIEMHPGVDSSTVVTETLKHGTKITGYSPLGSEGSKLHDNPLVIELAEKYSVTPANILISLQANKPGVSVAERWYSVVLAKSVTESRIISNMKLVELTEEEVAKLDGLHTNHSFRIERSGHGEFRLGFLLEPITDGVARVLSPKEKQASPTTTTFNHNFSTILNAPRMISIPLPVVEDFIPLQQQQQQQHPHFPYLPTPPPTPPSMFMQFVGS</sequence>
<dbReference type="InterPro" id="IPR020471">
    <property type="entry name" value="AKR"/>
</dbReference>
<dbReference type="PRINTS" id="PR00069">
    <property type="entry name" value="ALDKETRDTASE"/>
</dbReference>
<dbReference type="SUPFAM" id="SSF51430">
    <property type="entry name" value="NAD(P)-linked oxidoreductase"/>
    <property type="match status" value="1"/>
</dbReference>
<proteinExistence type="predicted"/>
<protein>
    <recommendedName>
        <fullName evidence="1">NADP-dependent oxidoreductase domain-containing protein</fullName>
    </recommendedName>
</protein>
<comment type="caution">
    <text evidence="2">The sequence shown here is derived from an EMBL/GenBank/DDBJ whole genome shotgun (WGS) entry which is preliminary data.</text>
</comment>
<dbReference type="PANTHER" id="PTHR11732">
    <property type="entry name" value="ALDO/KETO REDUCTASE"/>
    <property type="match status" value="1"/>
</dbReference>
<accession>A0AAV5AQV8</accession>
<dbReference type="Pfam" id="PF00248">
    <property type="entry name" value="Aldo_ket_red"/>
    <property type="match status" value="1"/>
</dbReference>